<proteinExistence type="predicted"/>
<evidence type="ECO:0000313" key="3">
    <source>
        <dbReference type="Proteomes" id="UP000238348"/>
    </source>
</evidence>
<sequence length="232" mass="24118">MTDSNDPKAARGSIHQGPNPGIVAAVFMLLFLASLVPVTLLMGETHFPSPLQPPEEVVAYFRGDVGARVRACAFLQFAASIPLGILSATVVSRLRFHGTSAAGPSIAWFGGLAASAAMGLSALLQWSLAQPGIAESAALTRGMHYLIFAIGGPGYTVPLGLLLAGICVPALVMKLLPRWLAVSGLVLGVVGELSVVSLVIPGALFLIPLTRFPAFLWLIAAGFKLPRARSSP</sequence>
<reference evidence="2 3" key="1">
    <citation type="submission" date="2015-09" db="EMBL/GenBank/DDBJ databases">
        <title>Sorangium comparison.</title>
        <authorList>
            <person name="Zaburannyi N."/>
            <person name="Bunk B."/>
            <person name="Overmann J."/>
            <person name="Mueller R."/>
        </authorList>
    </citation>
    <scope>NUCLEOTIDE SEQUENCE [LARGE SCALE GENOMIC DNA]</scope>
    <source>
        <strain evidence="2 3">So ce26</strain>
    </source>
</reference>
<accession>A0A2L0EMM8</accession>
<feature type="transmembrane region" description="Helical" evidence="1">
    <location>
        <begin position="21"/>
        <end position="42"/>
    </location>
</feature>
<keyword evidence="1" id="KW-1133">Transmembrane helix</keyword>
<protein>
    <recommendedName>
        <fullName evidence="4">DUF4386 domain-containing protein</fullName>
    </recommendedName>
</protein>
<keyword evidence="1" id="KW-0812">Transmembrane</keyword>
<evidence type="ECO:0000313" key="2">
    <source>
        <dbReference type="EMBL" id="AUX40540.1"/>
    </source>
</evidence>
<feature type="transmembrane region" description="Helical" evidence="1">
    <location>
        <begin position="179"/>
        <end position="200"/>
    </location>
</feature>
<name>A0A2L0EMM8_SORCE</name>
<gene>
    <name evidence="2" type="ORF">SOCE26_019410</name>
</gene>
<feature type="transmembrane region" description="Helical" evidence="1">
    <location>
        <begin position="73"/>
        <end position="94"/>
    </location>
</feature>
<evidence type="ECO:0000256" key="1">
    <source>
        <dbReference type="SAM" id="Phobius"/>
    </source>
</evidence>
<keyword evidence="1" id="KW-0472">Membrane</keyword>
<feature type="transmembrane region" description="Helical" evidence="1">
    <location>
        <begin position="106"/>
        <end position="126"/>
    </location>
</feature>
<dbReference type="EMBL" id="CP012673">
    <property type="protein sequence ID" value="AUX40540.1"/>
    <property type="molecule type" value="Genomic_DNA"/>
</dbReference>
<evidence type="ECO:0008006" key="4">
    <source>
        <dbReference type="Google" id="ProtNLM"/>
    </source>
</evidence>
<dbReference type="Proteomes" id="UP000238348">
    <property type="component" value="Chromosome"/>
</dbReference>
<dbReference type="RefSeq" id="WP_199789627.1">
    <property type="nucleotide sequence ID" value="NZ_CP012673.1"/>
</dbReference>
<feature type="transmembrane region" description="Helical" evidence="1">
    <location>
        <begin position="146"/>
        <end position="172"/>
    </location>
</feature>
<organism evidence="2 3">
    <name type="scientific">Sorangium cellulosum</name>
    <name type="common">Polyangium cellulosum</name>
    <dbReference type="NCBI Taxonomy" id="56"/>
    <lineage>
        <taxon>Bacteria</taxon>
        <taxon>Pseudomonadati</taxon>
        <taxon>Myxococcota</taxon>
        <taxon>Polyangia</taxon>
        <taxon>Polyangiales</taxon>
        <taxon>Polyangiaceae</taxon>
        <taxon>Sorangium</taxon>
    </lineage>
</organism>
<dbReference type="AlphaFoldDB" id="A0A2L0EMM8"/>